<dbReference type="GO" id="GO:0015031">
    <property type="term" value="P:protein transport"/>
    <property type="evidence" value="ECO:0007669"/>
    <property type="project" value="UniProtKB-UniRule"/>
</dbReference>
<keyword evidence="4" id="KW-0653">Protein transport</keyword>
<accession>A0ABD0YNM8</accession>
<proteinExistence type="inferred from homology"/>
<dbReference type="GO" id="GO:0006869">
    <property type="term" value="P:lipid transport"/>
    <property type="evidence" value="ECO:0007669"/>
    <property type="project" value="UniProtKB-UniRule"/>
</dbReference>
<dbReference type="Proteomes" id="UP001558652">
    <property type="component" value="Unassembled WGS sequence"/>
</dbReference>
<sequence>MDQEERIVQETQRLHSEMQTLVYENYNKFISATDTIKKMESDFKKMETEMDLLATNMNSITSFSDQISTTLHDTRQQISKLSGVHSLLKRLQFVFKLPNKLKVLMEEGNYSQAVQDYLHTQQVLDHYAHLESFRGIQADCEQIVSELKEKLRTQFKSKEVNISLD</sequence>
<dbReference type="GO" id="GO:0005829">
    <property type="term" value="C:cytosol"/>
    <property type="evidence" value="ECO:0007669"/>
    <property type="project" value="GOC"/>
</dbReference>
<dbReference type="PANTHER" id="PTHR15954:SF4">
    <property type="entry name" value="VACUOLAR PROTEIN SORTING-ASSOCIATED PROTEIN 51 HOMOLOG"/>
    <property type="match status" value="1"/>
</dbReference>
<dbReference type="Pfam" id="PF15469">
    <property type="entry name" value="Sec5"/>
    <property type="match status" value="1"/>
</dbReference>
<keyword evidence="4" id="KW-0333">Golgi apparatus</keyword>
<evidence type="ECO:0000256" key="2">
    <source>
        <dbReference type="ARBA" id="ARBA00016122"/>
    </source>
</evidence>
<dbReference type="GO" id="GO:0000938">
    <property type="term" value="C:GARP complex"/>
    <property type="evidence" value="ECO:0007669"/>
    <property type="project" value="UniProtKB-UniRule"/>
</dbReference>
<keyword evidence="7" id="KW-1185">Reference proteome</keyword>
<evidence type="ECO:0000313" key="7">
    <source>
        <dbReference type="Proteomes" id="UP001558652"/>
    </source>
</evidence>
<dbReference type="PANTHER" id="PTHR15954">
    <property type="entry name" value="VACUOLAR PROTEIN SORTING-ASSOCIATED PROTEIN 51 HOMOLOG"/>
    <property type="match status" value="1"/>
</dbReference>
<protein>
    <recommendedName>
        <fullName evidence="2 4">Vacuolar protein sorting-associated protein 51 homolog</fullName>
    </recommendedName>
</protein>
<evidence type="ECO:0000256" key="1">
    <source>
        <dbReference type="ARBA" id="ARBA00006080"/>
    </source>
</evidence>
<dbReference type="InterPro" id="IPR039481">
    <property type="entry name" value="EXOC2/Sec5_N_dom"/>
</dbReference>
<name>A0ABD0YNM8_9HEMI</name>
<keyword evidence="4" id="KW-0445">Lipid transport</keyword>
<dbReference type="AlphaFoldDB" id="A0ABD0YNM8"/>
<comment type="similarity">
    <text evidence="1 4">Belongs to the VPS51 family.</text>
</comment>
<dbReference type="GO" id="GO:0007030">
    <property type="term" value="P:Golgi organization"/>
    <property type="evidence" value="ECO:0007669"/>
    <property type="project" value="UniProtKB-UniRule"/>
</dbReference>
<dbReference type="InterPro" id="IPR014812">
    <property type="entry name" value="Vps51"/>
</dbReference>
<organism evidence="6 7">
    <name type="scientific">Ranatra chinensis</name>
    <dbReference type="NCBI Taxonomy" id="642074"/>
    <lineage>
        <taxon>Eukaryota</taxon>
        <taxon>Metazoa</taxon>
        <taxon>Ecdysozoa</taxon>
        <taxon>Arthropoda</taxon>
        <taxon>Hexapoda</taxon>
        <taxon>Insecta</taxon>
        <taxon>Pterygota</taxon>
        <taxon>Neoptera</taxon>
        <taxon>Paraneoptera</taxon>
        <taxon>Hemiptera</taxon>
        <taxon>Heteroptera</taxon>
        <taxon>Panheteroptera</taxon>
        <taxon>Nepomorpha</taxon>
        <taxon>Nepidae</taxon>
        <taxon>Ranatrinae</taxon>
        <taxon>Ranatra</taxon>
    </lineage>
</organism>
<feature type="domain" description="Exocyst complex component EXOC2/Sec5 N-terminal" evidence="5">
    <location>
        <begin position="12"/>
        <end position="157"/>
    </location>
</feature>
<evidence type="ECO:0000313" key="6">
    <source>
        <dbReference type="EMBL" id="KAL1137596.1"/>
    </source>
</evidence>
<comment type="subcellular location">
    <subcellularLocation>
        <location evidence="4">Golgi apparatus</location>
        <location evidence="4">trans-Golgi network</location>
    </subcellularLocation>
</comment>
<gene>
    <name evidence="6" type="ORF">AAG570_009292</name>
</gene>
<reference evidence="6 7" key="1">
    <citation type="submission" date="2024-07" db="EMBL/GenBank/DDBJ databases">
        <title>Chromosome-level genome assembly of the water stick insect Ranatra chinensis (Heteroptera: Nepidae).</title>
        <authorList>
            <person name="Liu X."/>
        </authorList>
    </citation>
    <scope>NUCLEOTIDE SEQUENCE [LARGE SCALE GENOMIC DNA]</scope>
    <source>
        <strain evidence="6">Cailab_2021Rc</strain>
        <tissue evidence="6">Muscle</tissue>
    </source>
</reference>
<dbReference type="EMBL" id="JBFDAA010000004">
    <property type="protein sequence ID" value="KAL1137596.1"/>
    <property type="molecule type" value="Genomic_DNA"/>
</dbReference>
<evidence type="ECO:0000259" key="5">
    <source>
        <dbReference type="Pfam" id="PF15469"/>
    </source>
</evidence>
<comment type="function">
    <text evidence="4">Acts as component of the GARP complex that is involved in retrograde transport from early and late endosomes to the trans-Golgi network (TGN).</text>
</comment>
<evidence type="ECO:0000256" key="4">
    <source>
        <dbReference type="RuleBase" id="RU368010"/>
    </source>
</evidence>
<comment type="caution">
    <text evidence="6">The sequence shown here is derived from an EMBL/GenBank/DDBJ whole genome shotgun (WGS) entry which is preliminary data.</text>
</comment>
<comment type="subunit">
    <text evidence="4">Component of the Golgi-associated retrograde protein (GARP) complex.</text>
</comment>
<keyword evidence="3 4" id="KW-0813">Transport</keyword>
<dbReference type="GO" id="GO:0042147">
    <property type="term" value="P:retrograde transport, endosome to Golgi"/>
    <property type="evidence" value="ECO:0007669"/>
    <property type="project" value="UniProtKB-UniRule"/>
</dbReference>
<evidence type="ECO:0000256" key="3">
    <source>
        <dbReference type="ARBA" id="ARBA00022448"/>
    </source>
</evidence>